<protein>
    <submittedName>
        <fullName evidence="1">Uncharacterized protein</fullName>
    </submittedName>
</protein>
<proteinExistence type="predicted"/>
<sequence>MTVDIFGLPTVGKTTLAHTFQTELEKHGFQRRPARHARLESFVESHAGGSARQVVDLILPEVV</sequence>
<reference evidence="1 2" key="1">
    <citation type="submission" date="2016-07" db="EMBL/GenBank/DDBJ databases">
        <title>Complete genome sequence of Bradyrhizobium icense LMTR 13T, a potential inoculant strain isolated from lima bean (Phaseolus lunatus) in Peru.</title>
        <authorList>
            <person name="Ormeno-Orrillo E."/>
            <person name="Duran D."/>
            <person name="Rogel M.A."/>
            <person name="Rey L."/>
            <person name="Imperial J."/>
            <person name="Ruiz-Argueso T."/>
            <person name="Martinez-Romero E."/>
        </authorList>
    </citation>
    <scope>NUCLEOTIDE SEQUENCE [LARGE SCALE GENOMIC DNA]</scope>
    <source>
        <strain evidence="1 2">LMTR 13</strain>
    </source>
</reference>
<accession>A0A1B1UBX5</accession>
<dbReference type="STRING" id="1274631.LMTR13_08890"/>
<dbReference type="EMBL" id="CP016428">
    <property type="protein sequence ID" value="ANW00268.1"/>
    <property type="molecule type" value="Genomic_DNA"/>
</dbReference>
<name>A0A1B1UBX5_9BRAD</name>
<evidence type="ECO:0000313" key="2">
    <source>
        <dbReference type="Proteomes" id="UP000092839"/>
    </source>
</evidence>
<dbReference type="Proteomes" id="UP000092839">
    <property type="component" value="Chromosome"/>
</dbReference>
<dbReference type="KEGG" id="bic:LMTR13_08890"/>
<dbReference type="RefSeq" id="WP_065727550.1">
    <property type="nucleotide sequence ID" value="NZ_CP016428.1"/>
</dbReference>
<evidence type="ECO:0000313" key="1">
    <source>
        <dbReference type="EMBL" id="ANW00268.1"/>
    </source>
</evidence>
<organism evidence="1 2">
    <name type="scientific">Bradyrhizobium icense</name>
    <dbReference type="NCBI Taxonomy" id="1274631"/>
    <lineage>
        <taxon>Bacteria</taxon>
        <taxon>Pseudomonadati</taxon>
        <taxon>Pseudomonadota</taxon>
        <taxon>Alphaproteobacteria</taxon>
        <taxon>Hyphomicrobiales</taxon>
        <taxon>Nitrobacteraceae</taxon>
        <taxon>Bradyrhizobium</taxon>
    </lineage>
</organism>
<dbReference type="AlphaFoldDB" id="A0A1B1UBX5"/>
<keyword evidence="2" id="KW-1185">Reference proteome</keyword>
<gene>
    <name evidence="1" type="ORF">LMTR13_08890</name>
</gene>